<evidence type="ECO:0000313" key="2">
    <source>
        <dbReference type="Proteomes" id="UP000383365"/>
    </source>
</evidence>
<dbReference type="EMBL" id="AAARIE010000025">
    <property type="protein sequence ID" value="EAE2661244.1"/>
    <property type="molecule type" value="Genomic_DNA"/>
</dbReference>
<comment type="caution">
    <text evidence="1">The sequence shown here is derived from an EMBL/GenBank/DDBJ whole genome shotgun (WGS) entry which is preliminary data.</text>
</comment>
<organism evidence="1 2">
    <name type="scientific">Listeria monocytogenes</name>
    <dbReference type="NCBI Taxonomy" id="1639"/>
    <lineage>
        <taxon>Bacteria</taxon>
        <taxon>Bacillati</taxon>
        <taxon>Bacillota</taxon>
        <taxon>Bacilli</taxon>
        <taxon>Bacillales</taxon>
        <taxon>Listeriaceae</taxon>
        <taxon>Listeria</taxon>
    </lineage>
</organism>
<gene>
    <name evidence="1" type="ORF">E1V33_13875</name>
</gene>
<protein>
    <submittedName>
        <fullName evidence="1">Uncharacterized protein</fullName>
    </submittedName>
</protein>
<proteinExistence type="predicted"/>
<dbReference type="AlphaFoldDB" id="A0A4A9N759"/>
<sequence length="88" mass="10627">MKNYHVIFSEELYFVKYPLLNFTKYGVTFEELKISTIKRLGNVFPTYRVDKRNYELKQIIKGSKSIDEMTYRINNQTDFYIVVKEVLN</sequence>
<evidence type="ECO:0000313" key="1">
    <source>
        <dbReference type="EMBL" id="EAE2661244.1"/>
    </source>
</evidence>
<reference evidence="1 2" key="1">
    <citation type="submission" date="2019-03" db="EMBL/GenBank/DDBJ databases">
        <authorList>
            <person name="Ashton P.M."/>
            <person name="Dallman T."/>
            <person name="Nair S."/>
            <person name="De Pinna E."/>
            <person name="Peters T."/>
            <person name="Grant K."/>
        </authorList>
    </citation>
    <scope>NUCLEOTIDE SEQUENCE [LARGE SCALE GENOMIC DNA]</scope>
    <source>
        <strain evidence="1">RL15000161</strain>
    </source>
</reference>
<accession>A0A4A9N759</accession>
<dbReference type="Proteomes" id="UP000383365">
    <property type="component" value="Unassembled WGS sequence"/>
</dbReference>
<name>A0A4A9N759_LISMN</name>
<dbReference type="RefSeq" id="WP_059212365.1">
    <property type="nucleotide sequence ID" value="NZ_CP013919.1"/>
</dbReference>